<evidence type="ECO:0000256" key="5">
    <source>
        <dbReference type="ARBA" id="ARBA00022989"/>
    </source>
</evidence>
<gene>
    <name evidence="11" type="ORF">EJ995_11065</name>
</gene>
<dbReference type="SUPFAM" id="SSF50182">
    <property type="entry name" value="Sm-like ribonucleoproteins"/>
    <property type="match status" value="1"/>
</dbReference>
<evidence type="ECO:0000256" key="3">
    <source>
        <dbReference type="ARBA" id="ARBA00022475"/>
    </source>
</evidence>
<dbReference type="KEGG" id="noj:EJ995_11065"/>
<dbReference type="EMBL" id="CP034549">
    <property type="protein sequence ID" value="AZQ44745.1"/>
    <property type="molecule type" value="Genomic_DNA"/>
</dbReference>
<dbReference type="InterPro" id="IPR011014">
    <property type="entry name" value="MscS_channel_TM-2"/>
</dbReference>
<dbReference type="Pfam" id="PF21082">
    <property type="entry name" value="MS_channel_3rd"/>
    <property type="match status" value="1"/>
</dbReference>
<dbReference type="SUPFAM" id="SSF82689">
    <property type="entry name" value="Mechanosensitive channel protein MscS (YggB), C-terminal domain"/>
    <property type="match status" value="1"/>
</dbReference>
<sequence length="306" mass="34989">MDTTWQSIKETWQSVKDFLTFQIIPQDDKSDFHFDTWMLIVSILAVIAATFVLRAIRKFVTRNMDSADKLKFESIFKFFNYLVYLTVILIVLSTSGVDLTAILTASAAVFVGIGFALQDFFKDIIAGVAILIDKSLLVNDVIEMDGKVGRVFEIKLRSTRAITRDDKILVIPNHLFLTEVIYNFTQNHAKTREHVLVGVAYGSDTKLVERLLVECAREQKGILKSPEPFVMFNNFGDSSLDFGVYFYVRDSFTDPRIKSNLRFAIDQAFRDNGITIPFPQRDVHFYQSNPIDFNKNPNNAALHEEE</sequence>
<organism evidence="11 12">
    <name type="scientific">Nonlabens ponticola</name>
    <dbReference type="NCBI Taxonomy" id="2496866"/>
    <lineage>
        <taxon>Bacteria</taxon>
        <taxon>Pseudomonadati</taxon>
        <taxon>Bacteroidota</taxon>
        <taxon>Flavobacteriia</taxon>
        <taxon>Flavobacteriales</taxon>
        <taxon>Flavobacteriaceae</taxon>
        <taxon>Nonlabens</taxon>
    </lineage>
</organism>
<evidence type="ECO:0000259" key="9">
    <source>
        <dbReference type="Pfam" id="PF21082"/>
    </source>
</evidence>
<dbReference type="InterPro" id="IPR049142">
    <property type="entry name" value="MS_channel_1st"/>
</dbReference>
<dbReference type="Pfam" id="PF00924">
    <property type="entry name" value="MS_channel_2nd"/>
    <property type="match status" value="1"/>
</dbReference>
<feature type="domain" description="Mechanosensitive ion channel MscS C-terminal" evidence="9">
    <location>
        <begin position="197"/>
        <end position="276"/>
    </location>
</feature>
<dbReference type="OrthoDB" id="9809206at2"/>
<evidence type="ECO:0000256" key="6">
    <source>
        <dbReference type="ARBA" id="ARBA00023136"/>
    </source>
</evidence>
<dbReference type="InterPro" id="IPR006685">
    <property type="entry name" value="MscS_channel_2nd"/>
</dbReference>
<name>A0A3S9MZQ6_9FLAO</name>
<dbReference type="Pfam" id="PF21088">
    <property type="entry name" value="MS_channel_1st"/>
    <property type="match status" value="1"/>
</dbReference>
<keyword evidence="5 7" id="KW-1133">Transmembrane helix</keyword>
<dbReference type="GO" id="GO:0008381">
    <property type="term" value="F:mechanosensitive monoatomic ion channel activity"/>
    <property type="evidence" value="ECO:0007669"/>
    <property type="project" value="UniProtKB-ARBA"/>
</dbReference>
<evidence type="ECO:0000256" key="2">
    <source>
        <dbReference type="ARBA" id="ARBA00008017"/>
    </source>
</evidence>
<dbReference type="InterPro" id="IPR023408">
    <property type="entry name" value="MscS_beta-dom_sf"/>
</dbReference>
<comment type="similarity">
    <text evidence="2">Belongs to the MscS (TC 1.A.23) family.</text>
</comment>
<evidence type="ECO:0000256" key="1">
    <source>
        <dbReference type="ARBA" id="ARBA00004651"/>
    </source>
</evidence>
<dbReference type="InterPro" id="IPR010920">
    <property type="entry name" value="LSM_dom_sf"/>
</dbReference>
<feature type="transmembrane region" description="Helical" evidence="7">
    <location>
        <begin position="99"/>
        <end position="117"/>
    </location>
</feature>
<dbReference type="PANTHER" id="PTHR30347">
    <property type="entry name" value="POTASSIUM CHANNEL RELATED"/>
    <property type="match status" value="1"/>
</dbReference>
<dbReference type="InterPro" id="IPR011066">
    <property type="entry name" value="MscS_channel_C_sf"/>
</dbReference>
<dbReference type="Gene3D" id="1.10.287.1260">
    <property type="match status" value="1"/>
</dbReference>
<dbReference type="AlphaFoldDB" id="A0A3S9MZQ6"/>
<protein>
    <submittedName>
        <fullName evidence="11">Mechanosensitive ion channel</fullName>
    </submittedName>
</protein>
<evidence type="ECO:0000313" key="12">
    <source>
        <dbReference type="Proteomes" id="UP000279600"/>
    </source>
</evidence>
<evidence type="ECO:0000256" key="4">
    <source>
        <dbReference type="ARBA" id="ARBA00022692"/>
    </source>
</evidence>
<dbReference type="PANTHER" id="PTHR30347:SF1">
    <property type="entry name" value="MECHANOSENSITIVE CHANNEL MSCK"/>
    <property type="match status" value="1"/>
</dbReference>
<dbReference type="GO" id="GO:0005886">
    <property type="term" value="C:plasma membrane"/>
    <property type="evidence" value="ECO:0007669"/>
    <property type="project" value="UniProtKB-SubCell"/>
</dbReference>
<accession>A0A3S9MZQ6</accession>
<dbReference type="InterPro" id="IPR049278">
    <property type="entry name" value="MS_channel_C"/>
</dbReference>
<keyword evidence="12" id="KW-1185">Reference proteome</keyword>
<dbReference type="Proteomes" id="UP000279600">
    <property type="component" value="Chromosome"/>
</dbReference>
<evidence type="ECO:0000259" key="8">
    <source>
        <dbReference type="Pfam" id="PF00924"/>
    </source>
</evidence>
<reference evidence="11 12" key="1">
    <citation type="submission" date="2018-12" db="EMBL/GenBank/DDBJ databases">
        <title>Complete genome of Nonlabens sp. MJ115.</title>
        <authorList>
            <person name="Choi H.S."/>
            <person name="Jung J."/>
        </authorList>
    </citation>
    <scope>NUCLEOTIDE SEQUENCE [LARGE SCALE GENOMIC DNA]</scope>
    <source>
        <strain evidence="11 12">MJ115</strain>
    </source>
</reference>
<dbReference type="Gene3D" id="3.30.70.100">
    <property type="match status" value="1"/>
</dbReference>
<dbReference type="InterPro" id="IPR052702">
    <property type="entry name" value="MscS-like_channel"/>
</dbReference>
<dbReference type="RefSeq" id="WP_126448460.1">
    <property type="nucleotide sequence ID" value="NZ_CP034549.1"/>
</dbReference>
<dbReference type="SUPFAM" id="SSF82861">
    <property type="entry name" value="Mechanosensitive channel protein MscS (YggB), transmembrane region"/>
    <property type="match status" value="1"/>
</dbReference>
<feature type="domain" description="Mechanosensitive ion channel MscS" evidence="8">
    <location>
        <begin position="119"/>
        <end position="185"/>
    </location>
</feature>
<evidence type="ECO:0000313" key="11">
    <source>
        <dbReference type="EMBL" id="AZQ44745.1"/>
    </source>
</evidence>
<feature type="transmembrane region" description="Helical" evidence="7">
    <location>
        <begin position="74"/>
        <end position="93"/>
    </location>
</feature>
<dbReference type="Gene3D" id="2.30.30.60">
    <property type="match status" value="1"/>
</dbReference>
<evidence type="ECO:0000259" key="10">
    <source>
        <dbReference type="Pfam" id="PF21088"/>
    </source>
</evidence>
<keyword evidence="4 7" id="KW-0812">Transmembrane</keyword>
<feature type="domain" description="Mechanosensitive ion channel transmembrane helices 2/3" evidence="10">
    <location>
        <begin position="77"/>
        <end position="118"/>
    </location>
</feature>
<keyword evidence="3" id="KW-1003">Cell membrane</keyword>
<evidence type="ECO:0000256" key="7">
    <source>
        <dbReference type="SAM" id="Phobius"/>
    </source>
</evidence>
<keyword evidence="6 7" id="KW-0472">Membrane</keyword>
<proteinExistence type="inferred from homology"/>
<feature type="transmembrane region" description="Helical" evidence="7">
    <location>
        <begin position="36"/>
        <end position="53"/>
    </location>
</feature>
<comment type="subcellular location">
    <subcellularLocation>
        <location evidence="1">Cell membrane</location>
        <topology evidence="1">Multi-pass membrane protein</topology>
    </subcellularLocation>
</comment>